<sequence length="53" mass="6025">MGLRRSPPCQEFMGHGGSDIFMFTSDLKVRCSSPQQSRFFLVARSGRFTIILQ</sequence>
<evidence type="ECO:0000313" key="1">
    <source>
        <dbReference type="EMBL" id="CAB0045198.1"/>
    </source>
</evidence>
<organism evidence="1 2">
    <name type="scientific">Trichogramma brassicae</name>
    <dbReference type="NCBI Taxonomy" id="86971"/>
    <lineage>
        <taxon>Eukaryota</taxon>
        <taxon>Metazoa</taxon>
        <taxon>Ecdysozoa</taxon>
        <taxon>Arthropoda</taxon>
        <taxon>Hexapoda</taxon>
        <taxon>Insecta</taxon>
        <taxon>Pterygota</taxon>
        <taxon>Neoptera</taxon>
        <taxon>Endopterygota</taxon>
        <taxon>Hymenoptera</taxon>
        <taxon>Apocrita</taxon>
        <taxon>Proctotrupomorpha</taxon>
        <taxon>Chalcidoidea</taxon>
        <taxon>Trichogrammatidae</taxon>
        <taxon>Trichogramma</taxon>
    </lineage>
</organism>
<reference evidence="1 2" key="1">
    <citation type="submission" date="2020-02" db="EMBL/GenBank/DDBJ databases">
        <authorList>
            <person name="Ferguson B K."/>
        </authorList>
    </citation>
    <scope>NUCLEOTIDE SEQUENCE [LARGE SCALE GENOMIC DNA]</scope>
</reference>
<protein>
    <submittedName>
        <fullName evidence="1">Uncharacterized protein</fullName>
    </submittedName>
</protein>
<evidence type="ECO:0000313" key="2">
    <source>
        <dbReference type="Proteomes" id="UP000479190"/>
    </source>
</evidence>
<dbReference type="AlphaFoldDB" id="A0A6H5J4S9"/>
<proteinExistence type="predicted"/>
<feature type="non-terminal residue" evidence="1">
    <location>
        <position position="53"/>
    </location>
</feature>
<gene>
    <name evidence="1" type="ORF">TBRA_LOCUS16736</name>
</gene>
<dbReference type="Proteomes" id="UP000479190">
    <property type="component" value="Unassembled WGS sequence"/>
</dbReference>
<accession>A0A6H5J4S9</accession>
<keyword evidence="2" id="KW-1185">Reference proteome</keyword>
<name>A0A6H5J4S9_9HYME</name>
<dbReference type="EMBL" id="CADCXV010001542">
    <property type="protein sequence ID" value="CAB0045198.1"/>
    <property type="molecule type" value="Genomic_DNA"/>
</dbReference>